<organism evidence="7 8">
    <name type="scientific">Funneliformis geosporum</name>
    <dbReference type="NCBI Taxonomy" id="1117311"/>
    <lineage>
        <taxon>Eukaryota</taxon>
        <taxon>Fungi</taxon>
        <taxon>Fungi incertae sedis</taxon>
        <taxon>Mucoromycota</taxon>
        <taxon>Glomeromycotina</taxon>
        <taxon>Glomeromycetes</taxon>
        <taxon>Glomerales</taxon>
        <taxon>Glomeraceae</taxon>
        <taxon>Funneliformis</taxon>
    </lineage>
</organism>
<dbReference type="SUPFAM" id="SSF90096">
    <property type="entry name" value="Subunits of heterodimeric actin filament capping protein Capz"/>
    <property type="match status" value="1"/>
</dbReference>
<dbReference type="Gene3D" id="3.90.1150.210">
    <property type="entry name" value="F-actin capping protein, beta subunit"/>
    <property type="match status" value="1"/>
</dbReference>
<dbReference type="Proteomes" id="UP001153678">
    <property type="component" value="Unassembled WGS sequence"/>
</dbReference>
<dbReference type="GO" id="GO:0051015">
    <property type="term" value="F:actin filament binding"/>
    <property type="evidence" value="ECO:0007669"/>
    <property type="project" value="TreeGrafter"/>
</dbReference>
<evidence type="ECO:0000256" key="6">
    <source>
        <dbReference type="RuleBase" id="RU365077"/>
    </source>
</evidence>
<dbReference type="FunFam" id="3.90.1150.210:FF:000003">
    <property type="entry name" value="F-actin-capping protein subunit alpha"/>
    <property type="match status" value="1"/>
</dbReference>
<dbReference type="OrthoDB" id="340550at2759"/>
<evidence type="ECO:0000313" key="7">
    <source>
        <dbReference type="EMBL" id="CAI2173269.1"/>
    </source>
</evidence>
<dbReference type="InterPro" id="IPR002189">
    <property type="entry name" value="CapZ_alpha"/>
</dbReference>
<accession>A0A9W4SLA8</accession>
<reference evidence="7" key="1">
    <citation type="submission" date="2022-08" db="EMBL/GenBank/DDBJ databases">
        <authorList>
            <person name="Kallberg Y."/>
            <person name="Tangrot J."/>
            <person name="Rosling A."/>
        </authorList>
    </citation>
    <scope>NUCLEOTIDE SEQUENCE</scope>
    <source>
        <strain evidence="7">Wild A</strain>
    </source>
</reference>
<evidence type="ECO:0000256" key="2">
    <source>
        <dbReference type="ARBA" id="ARBA00014038"/>
    </source>
</evidence>
<name>A0A9W4SLA8_9GLOM</name>
<sequence>MEALSTEDKLKIVSKFLLDSPPGEFNDVFNDVQVLMADDAAFQDGILGALREYNTEQFTIAKLPLSESEVIVSKFGQIKDKDDSYIDPKSHQAFSFDHIRQIATVAEPYPPDENTEPLRSAVEAAIEVYVKDHYPDGVSTVYSTEDDTITIVIVDNKYNSSNFWNGRWRSTWVVKPESGELKGSLKVNVHYYEDGNVQLNSDKEVEVSTSTTVENPSAAAAAYVRLIGKAENECQTALNESYIELSENTFKSLRRALPLTRKKLDWDKILNYKIGQELANK</sequence>
<dbReference type="PROSITE" id="PS00748">
    <property type="entry name" value="F_ACTIN_CAPPING_A_1"/>
    <property type="match status" value="1"/>
</dbReference>
<evidence type="ECO:0000256" key="3">
    <source>
        <dbReference type="ARBA" id="ARBA00022467"/>
    </source>
</evidence>
<evidence type="ECO:0000313" key="8">
    <source>
        <dbReference type="Proteomes" id="UP001153678"/>
    </source>
</evidence>
<gene>
    <name evidence="7" type="ORF">FWILDA_LOCUS6001</name>
</gene>
<keyword evidence="3 6" id="KW-0117">Actin capping</keyword>
<dbReference type="Gene3D" id="3.30.1140.60">
    <property type="entry name" value="F-actin capping protein, alpha subunit"/>
    <property type="match status" value="1"/>
</dbReference>
<dbReference type="GO" id="GO:0030863">
    <property type="term" value="C:cortical cytoskeleton"/>
    <property type="evidence" value="ECO:0007669"/>
    <property type="project" value="TreeGrafter"/>
</dbReference>
<dbReference type="EMBL" id="CAMKVN010001041">
    <property type="protein sequence ID" value="CAI2173269.1"/>
    <property type="molecule type" value="Genomic_DNA"/>
</dbReference>
<proteinExistence type="inferred from homology"/>
<dbReference type="InterPro" id="IPR042276">
    <property type="entry name" value="CapZ_alpha/beta_2"/>
</dbReference>
<dbReference type="PANTHER" id="PTHR10653:SF0">
    <property type="entry name" value="F-ACTIN-CAPPING PROTEIN SUBUNIT ALPHA"/>
    <property type="match status" value="1"/>
</dbReference>
<dbReference type="GO" id="GO:0051016">
    <property type="term" value="P:barbed-end actin filament capping"/>
    <property type="evidence" value="ECO:0007669"/>
    <property type="project" value="UniProtKB-UniRule"/>
</dbReference>
<dbReference type="Pfam" id="PF01267">
    <property type="entry name" value="F-actin_cap_A"/>
    <property type="match status" value="1"/>
</dbReference>
<evidence type="ECO:0000256" key="4">
    <source>
        <dbReference type="ARBA" id="ARBA00023203"/>
    </source>
</evidence>
<evidence type="ECO:0000256" key="5">
    <source>
        <dbReference type="ARBA" id="ARBA00025389"/>
    </source>
</evidence>
<dbReference type="PRINTS" id="PR00191">
    <property type="entry name" value="FACTINCAPA"/>
</dbReference>
<dbReference type="InterPro" id="IPR017865">
    <property type="entry name" value="F-actin_cap_asu_CS"/>
</dbReference>
<evidence type="ECO:0000256" key="1">
    <source>
        <dbReference type="ARBA" id="ARBA00010479"/>
    </source>
</evidence>
<dbReference type="GO" id="GO:0030036">
    <property type="term" value="P:actin cytoskeleton organization"/>
    <property type="evidence" value="ECO:0007669"/>
    <property type="project" value="TreeGrafter"/>
</dbReference>
<comment type="similarity">
    <text evidence="1 6">Belongs to the F-actin-capping protein alpha subunit family.</text>
</comment>
<dbReference type="AlphaFoldDB" id="A0A9W4SLA8"/>
<dbReference type="InterPro" id="IPR042489">
    <property type="entry name" value="CapZ_alpha_1"/>
</dbReference>
<comment type="function">
    <text evidence="5 6">F-actin-capping proteins bind in a Ca(2+)-independent manner to the fast growing ends of actin filaments (barbed end) thereby blocking the exchange of subunits at these ends. Unlike other capping proteins (such as gelsolin and severin), these proteins do not sever actin filaments.</text>
</comment>
<comment type="subunit">
    <text evidence="6">Heterodimer of an alpha and a beta subunit.</text>
</comment>
<keyword evidence="4 6" id="KW-0009">Actin-binding</keyword>
<keyword evidence="8" id="KW-1185">Reference proteome</keyword>
<protein>
    <recommendedName>
        <fullName evidence="2 6">F-actin-capping protein subunit alpha</fullName>
    </recommendedName>
</protein>
<dbReference type="PANTHER" id="PTHR10653">
    <property type="entry name" value="F-ACTIN-CAPPING PROTEIN SUBUNIT ALPHA"/>
    <property type="match status" value="1"/>
</dbReference>
<dbReference type="InterPro" id="IPR037282">
    <property type="entry name" value="CapZ_alpha/beta"/>
</dbReference>
<comment type="caution">
    <text evidence="7">The sequence shown here is derived from an EMBL/GenBank/DDBJ whole genome shotgun (WGS) entry which is preliminary data.</text>
</comment>
<dbReference type="GO" id="GO:0008290">
    <property type="term" value="C:F-actin capping protein complex"/>
    <property type="evidence" value="ECO:0007669"/>
    <property type="project" value="UniProtKB-UniRule"/>
</dbReference>